<evidence type="ECO:0008006" key="3">
    <source>
        <dbReference type="Google" id="ProtNLM"/>
    </source>
</evidence>
<dbReference type="eggNOG" id="ENOG5032RHI">
    <property type="taxonomic scope" value="Bacteria"/>
</dbReference>
<dbReference type="Proteomes" id="UP000008466">
    <property type="component" value="Chromosome"/>
</dbReference>
<proteinExistence type="predicted"/>
<evidence type="ECO:0000313" key="1">
    <source>
        <dbReference type="EMBL" id="ADY13661.1"/>
    </source>
</evidence>
<sequence>MKVTNKFNLPEPYYKSCLRDNHPRFGWDSFSVTELMKGTREIVLNRRYWEELEMDCVDMIWTVFGTAVHSVMEGHESENELAEERVSIEIPCGEYGVRKVSGGFDLYNGDTKILTDYKTTGVFSYQMKLQEGTDSDWAKQLRVYWLILQNAGFPVKGVRNTVFLKDWSKTQAKRDRSYPQKPILNIDYDFGSVFRSDVAADMIADLSYKIQEILQYKDALEEEIPICTPDQRWERDECWAIMKKGRKSAVKRHLKKYDAEQHLASLDANHFIEHRPGVPVKCMDYCNCAEKCSFYKKYMASVEERQNEETINE</sequence>
<name>F0RWN0_SPHGB</name>
<accession>F0RWN0</accession>
<dbReference type="HOGENOM" id="CLU_952974_0_0_12"/>
<dbReference type="AlphaFoldDB" id="F0RWN0"/>
<dbReference type="KEGG" id="sbu:SpiBuddy_1837"/>
<organism evidence="1 2">
    <name type="scientific">Sphaerochaeta globosa (strain ATCC BAA-1886 / DSM 22777 / Buddy)</name>
    <name type="common">Spirochaeta sp. (strain Buddy)</name>
    <dbReference type="NCBI Taxonomy" id="158189"/>
    <lineage>
        <taxon>Bacteria</taxon>
        <taxon>Pseudomonadati</taxon>
        <taxon>Spirochaetota</taxon>
        <taxon>Spirochaetia</taxon>
        <taxon>Spirochaetales</taxon>
        <taxon>Sphaerochaetaceae</taxon>
        <taxon>Sphaerochaeta</taxon>
    </lineage>
</organism>
<keyword evidence="2" id="KW-1185">Reference proteome</keyword>
<protein>
    <recommendedName>
        <fullName evidence="3">PD-(D/E)XK endonuclease-like domain-containing protein</fullName>
    </recommendedName>
</protein>
<dbReference type="OrthoDB" id="356683at2"/>
<gene>
    <name evidence="1" type="ordered locus">SpiBuddy_1837</name>
</gene>
<reference evidence="2" key="1">
    <citation type="submission" date="2011-02" db="EMBL/GenBank/DDBJ databases">
        <title>Complete sequence of Spirochaeta sp. Buddy.</title>
        <authorList>
            <person name="Lucas S."/>
            <person name="Copeland A."/>
            <person name="Lapidus A."/>
            <person name="Cheng J.-F."/>
            <person name="Goodwin L."/>
            <person name="Pitluck S."/>
            <person name="Zeytun A."/>
            <person name="Detter J.C."/>
            <person name="Han C."/>
            <person name="Tapia R."/>
            <person name="Land M."/>
            <person name="Hauser L."/>
            <person name="Kyrpides N."/>
            <person name="Ivanova N."/>
            <person name="Mikhailova N."/>
            <person name="Pagani I."/>
            <person name="Ritalahti K.M."/>
            <person name="Loeffler F.E."/>
            <person name="Woyke T."/>
        </authorList>
    </citation>
    <scope>NUCLEOTIDE SEQUENCE [LARGE SCALE GENOMIC DNA]</scope>
    <source>
        <strain evidence="2">ATCC BAA-1886 / DSM 22777 / Buddy</strain>
    </source>
</reference>
<evidence type="ECO:0000313" key="2">
    <source>
        <dbReference type="Proteomes" id="UP000008466"/>
    </source>
</evidence>
<dbReference type="STRING" id="158189.SpiBuddy_1837"/>
<dbReference type="EMBL" id="CP002541">
    <property type="protein sequence ID" value="ADY13661.1"/>
    <property type="molecule type" value="Genomic_DNA"/>
</dbReference>